<keyword evidence="1 2" id="KW-0413">Isomerase</keyword>
<dbReference type="PANTHER" id="PTHR43489:SF6">
    <property type="entry name" value="HYDROXYPYRUVATE ISOMERASE-RELATED"/>
    <property type="match status" value="1"/>
</dbReference>
<sequence>MNRYSVNLSTVFTEVPFLERFKKAREAGFVYVECQFPYTFTIEEIKAELKQNQLSMDLINLPPGQWEKGDRGLAADPVRIEEFRKSVERGIRYANGLGVKKIHCMAGIHPDNNLEVFIENLLYAGTAMSRHEITLLIEPINPFDMPGYFLNDIHQASDIIHRVALPNVKLQFDFYHIERIYGHSLSMYQKYAELVSHVQIADHPGRQQPGTGEMNYTDILQYLSKHYRGLIGLEYNPQGRSEESFAWQKGVIS</sequence>
<dbReference type="SUPFAM" id="SSF51658">
    <property type="entry name" value="Xylose isomerase-like"/>
    <property type="match status" value="1"/>
</dbReference>
<dbReference type="Gene3D" id="3.20.20.150">
    <property type="entry name" value="Divalent-metal-dependent TIM barrel enzymes"/>
    <property type="match status" value="1"/>
</dbReference>
<evidence type="ECO:0000256" key="1">
    <source>
        <dbReference type="ARBA" id="ARBA00023235"/>
    </source>
</evidence>
<accession>A0A161JFE5</accession>
<dbReference type="RefSeq" id="WP_019382755.1">
    <property type="nucleotide sequence ID" value="NZ_CP015506.1"/>
</dbReference>
<protein>
    <submittedName>
        <fullName evidence="5">Hydroxypyruvate isomerase</fullName>
    </submittedName>
</protein>
<reference evidence="5 6" key="1">
    <citation type="submission" date="2016-04" db="EMBL/GenBank/DDBJ databases">
        <title>Complete genome sequence of Bacillus oceanisediminis strain 2691.</title>
        <authorList>
            <person name="Jeong H."/>
            <person name="Kim H.J."/>
            <person name="Lee D.-W."/>
        </authorList>
    </citation>
    <scope>NUCLEOTIDE SEQUENCE [LARGE SCALE GENOMIC DNA]</scope>
    <source>
        <strain evidence="5 6">2691</strain>
    </source>
</reference>
<dbReference type="InterPro" id="IPR026040">
    <property type="entry name" value="HyI-like"/>
</dbReference>
<feature type="active site" description="Proton donor/acceptor" evidence="3">
    <location>
        <position position="138"/>
    </location>
</feature>
<keyword evidence="5" id="KW-0670">Pyruvate</keyword>
<comment type="similarity">
    <text evidence="2">Belongs to the hyi family.</text>
</comment>
<evidence type="ECO:0000256" key="2">
    <source>
        <dbReference type="PIRNR" id="PIRNR006241"/>
    </source>
</evidence>
<evidence type="ECO:0000256" key="3">
    <source>
        <dbReference type="PIRSR" id="PIRSR006241-50"/>
    </source>
</evidence>
<gene>
    <name evidence="5" type="ORF">A361_11540</name>
</gene>
<proteinExistence type="inferred from homology"/>
<organism evidence="5 6">
    <name type="scientific">Cytobacillus oceanisediminis 2691</name>
    <dbReference type="NCBI Taxonomy" id="1196031"/>
    <lineage>
        <taxon>Bacteria</taxon>
        <taxon>Bacillati</taxon>
        <taxon>Bacillota</taxon>
        <taxon>Bacilli</taxon>
        <taxon>Bacillales</taxon>
        <taxon>Bacillaceae</taxon>
        <taxon>Cytobacillus</taxon>
    </lineage>
</organism>
<dbReference type="Proteomes" id="UP000077856">
    <property type="component" value="Chromosome"/>
</dbReference>
<evidence type="ECO:0000313" key="6">
    <source>
        <dbReference type="Proteomes" id="UP000077856"/>
    </source>
</evidence>
<dbReference type="PIRSF" id="PIRSF006241">
    <property type="entry name" value="HyI"/>
    <property type="match status" value="1"/>
</dbReference>
<dbReference type="eggNOG" id="COG3622">
    <property type="taxonomic scope" value="Bacteria"/>
</dbReference>
<dbReference type="GO" id="GO:0046487">
    <property type="term" value="P:glyoxylate metabolic process"/>
    <property type="evidence" value="ECO:0007669"/>
    <property type="project" value="TreeGrafter"/>
</dbReference>
<dbReference type="KEGG" id="bon:A361_11540"/>
<name>A0A161JFE5_9BACI</name>
<dbReference type="Pfam" id="PF01261">
    <property type="entry name" value="AP_endonuc_2"/>
    <property type="match status" value="1"/>
</dbReference>
<feature type="active site" description="Proton donor/acceptor" evidence="3">
    <location>
        <position position="234"/>
    </location>
</feature>
<dbReference type="AlphaFoldDB" id="A0A161JFE5"/>
<evidence type="ECO:0000259" key="4">
    <source>
        <dbReference type="Pfam" id="PF01261"/>
    </source>
</evidence>
<dbReference type="InterPro" id="IPR013022">
    <property type="entry name" value="Xyl_isomerase-like_TIM-brl"/>
</dbReference>
<dbReference type="InterPro" id="IPR050417">
    <property type="entry name" value="Sugar_Epim/Isomerase"/>
</dbReference>
<dbReference type="EMBL" id="CP015506">
    <property type="protein sequence ID" value="AND39745.1"/>
    <property type="molecule type" value="Genomic_DNA"/>
</dbReference>
<evidence type="ECO:0000313" key="5">
    <source>
        <dbReference type="EMBL" id="AND39745.1"/>
    </source>
</evidence>
<dbReference type="STRING" id="1196031.A361_11540"/>
<dbReference type="PANTHER" id="PTHR43489">
    <property type="entry name" value="ISOMERASE"/>
    <property type="match status" value="1"/>
</dbReference>
<dbReference type="InterPro" id="IPR036237">
    <property type="entry name" value="Xyl_isomerase-like_sf"/>
</dbReference>
<feature type="domain" description="Xylose isomerase-like TIM barrel" evidence="4">
    <location>
        <begin position="21"/>
        <end position="249"/>
    </location>
</feature>
<dbReference type="FunFam" id="3.20.20.150:FF:000007">
    <property type="entry name" value="Hydroxypyruvate isomerase"/>
    <property type="match status" value="1"/>
</dbReference>
<dbReference type="GO" id="GO:0008903">
    <property type="term" value="F:hydroxypyruvate isomerase activity"/>
    <property type="evidence" value="ECO:0007669"/>
    <property type="project" value="TreeGrafter"/>
</dbReference>